<comment type="similarity">
    <text evidence="3 10">Belongs to the glycosyl hydrolase 13 family.</text>
</comment>
<dbReference type="Pfam" id="PF00128">
    <property type="entry name" value="Alpha-amylase"/>
    <property type="match status" value="1"/>
</dbReference>
<name>A0A0D7A7V0_9AGAR</name>
<keyword evidence="8 11" id="KW-0119">Carbohydrate metabolism</keyword>
<evidence type="ECO:0000256" key="2">
    <source>
        <dbReference type="ARBA" id="ARBA00001913"/>
    </source>
</evidence>
<evidence type="ECO:0000256" key="5">
    <source>
        <dbReference type="ARBA" id="ARBA00022723"/>
    </source>
</evidence>
<dbReference type="CDD" id="cd11317">
    <property type="entry name" value="AmyAc_bac_euk_AmyA"/>
    <property type="match status" value="1"/>
</dbReference>
<gene>
    <name evidence="15" type="ORF">FISHEDRAFT_46536</name>
</gene>
<keyword evidence="6 11" id="KW-0378">Hydrolase</keyword>
<dbReference type="InterPro" id="IPR013780">
    <property type="entry name" value="Glyco_hydro_b"/>
</dbReference>
<sequence>MAEQGVSAPQAELDEPPQPALKTRREDDIRHESAVIVQMFEWNWDSVAEECKNFIGPAGYAYVQVSPPQESIQGGQWWTDYQPVSYKLQSKRGSRAQFERMVDACHSAGVKVLADTLFNHMTAKDSGVGTAGSSFTHYNYPGVYTPDDFHHCNSPGGQIQDYNNEYQVQNCELLGLADLKTESEKVRATLAAYANDLVSLGVDGFRLDAAKHIPNADIQNILSRLTTKPAYVTQETQFASGHINPSDYIGNGDAQEFNYPVTLKNAFLGNGATISQLKDLSSRSGWLPSGSANVFVANHDTERSGLSLDHSSPSNTYANAHVFSLAYPYGHPTVLSGYAFSSFDDDAPTGGAGMCSAHGGMSGWLCQHRWPQMAGMVGFRKNVGDAPMTDWVSPANDRIAFGRGNFGFVAINNDDAAWPATFVTSLPNGKFCEVSAVGVHAVTSEESCGGVSVVVNDGSFSATVPPRGAFAIHTGAQLR</sequence>
<dbReference type="AlphaFoldDB" id="A0A0D7A7V0"/>
<dbReference type="InterPro" id="IPR006046">
    <property type="entry name" value="Alpha_amylase"/>
</dbReference>
<evidence type="ECO:0000256" key="1">
    <source>
        <dbReference type="ARBA" id="ARBA00000548"/>
    </source>
</evidence>
<dbReference type="GO" id="GO:0005975">
    <property type="term" value="P:carbohydrate metabolic process"/>
    <property type="evidence" value="ECO:0007669"/>
    <property type="project" value="InterPro"/>
</dbReference>
<keyword evidence="5" id="KW-0479">Metal-binding</keyword>
<organism evidence="15 16">
    <name type="scientific">Fistulina hepatica ATCC 64428</name>
    <dbReference type="NCBI Taxonomy" id="1128425"/>
    <lineage>
        <taxon>Eukaryota</taxon>
        <taxon>Fungi</taxon>
        <taxon>Dikarya</taxon>
        <taxon>Basidiomycota</taxon>
        <taxon>Agaricomycotina</taxon>
        <taxon>Agaricomycetes</taxon>
        <taxon>Agaricomycetidae</taxon>
        <taxon>Agaricales</taxon>
        <taxon>Fistulinaceae</taxon>
        <taxon>Fistulina</taxon>
    </lineage>
</organism>
<dbReference type="SMART" id="SM00642">
    <property type="entry name" value="Aamy"/>
    <property type="match status" value="1"/>
</dbReference>
<dbReference type="InterPro" id="IPR006047">
    <property type="entry name" value="GH13_cat_dom"/>
</dbReference>
<evidence type="ECO:0000256" key="12">
    <source>
        <dbReference type="SAM" id="MobiDB-lite"/>
    </source>
</evidence>
<evidence type="ECO:0000313" key="15">
    <source>
        <dbReference type="EMBL" id="KIY46805.1"/>
    </source>
</evidence>
<dbReference type="OrthoDB" id="550577at2759"/>
<comment type="cofactor">
    <cofactor evidence="2">
        <name>Ca(2+)</name>
        <dbReference type="ChEBI" id="CHEBI:29108"/>
    </cofactor>
</comment>
<dbReference type="SUPFAM" id="SSF51445">
    <property type="entry name" value="(Trans)glycosidases"/>
    <property type="match status" value="1"/>
</dbReference>
<dbReference type="Proteomes" id="UP000054144">
    <property type="component" value="Unassembled WGS sequence"/>
</dbReference>
<dbReference type="GO" id="GO:0046872">
    <property type="term" value="F:metal ion binding"/>
    <property type="evidence" value="ECO:0007669"/>
    <property type="project" value="UniProtKB-KW"/>
</dbReference>
<evidence type="ECO:0000256" key="11">
    <source>
        <dbReference type="RuleBase" id="RU361134"/>
    </source>
</evidence>
<dbReference type="Gene3D" id="3.20.20.80">
    <property type="entry name" value="Glycosidases"/>
    <property type="match status" value="1"/>
</dbReference>
<proteinExistence type="inferred from homology"/>
<dbReference type="InterPro" id="IPR031319">
    <property type="entry name" value="A-amylase_C"/>
</dbReference>
<comment type="catalytic activity">
    <reaction evidence="1 11">
        <text>Endohydrolysis of (1-&gt;4)-alpha-D-glucosidic linkages in polysaccharides containing three or more (1-&gt;4)-alpha-linked D-glucose units.</text>
        <dbReference type="EC" id="3.2.1.1"/>
    </reaction>
</comment>
<dbReference type="SMART" id="SM00632">
    <property type="entry name" value="Aamy_C"/>
    <property type="match status" value="1"/>
</dbReference>
<dbReference type="InterPro" id="IPR006048">
    <property type="entry name" value="A-amylase/branching_C"/>
</dbReference>
<feature type="domain" description="Alpha-amylase C-terminal" evidence="13">
    <location>
        <begin position="389"/>
        <end position="477"/>
    </location>
</feature>
<dbReference type="Pfam" id="PF02806">
    <property type="entry name" value="Alpha-amylase_C"/>
    <property type="match status" value="1"/>
</dbReference>
<feature type="region of interest" description="Disordered" evidence="12">
    <location>
        <begin position="1"/>
        <end position="27"/>
    </location>
</feature>
<evidence type="ECO:0000256" key="7">
    <source>
        <dbReference type="ARBA" id="ARBA00022837"/>
    </source>
</evidence>
<keyword evidence="9 11" id="KW-0326">Glycosidase</keyword>
<dbReference type="GO" id="GO:0004556">
    <property type="term" value="F:alpha-amylase activity"/>
    <property type="evidence" value="ECO:0007669"/>
    <property type="project" value="UniProtKB-UniRule"/>
</dbReference>
<evidence type="ECO:0000259" key="14">
    <source>
        <dbReference type="SMART" id="SM00642"/>
    </source>
</evidence>
<evidence type="ECO:0000313" key="16">
    <source>
        <dbReference type="Proteomes" id="UP000054144"/>
    </source>
</evidence>
<dbReference type="Gene3D" id="2.60.40.1180">
    <property type="entry name" value="Golgi alpha-mannosidase II"/>
    <property type="match status" value="1"/>
</dbReference>
<evidence type="ECO:0000256" key="4">
    <source>
        <dbReference type="ARBA" id="ARBA00012595"/>
    </source>
</evidence>
<reference evidence="15 16" key="1">
    <citation type="journal article" date="2015" name="Fungal Genet. Biol.">
        <title>Evolution of novel wood decay mechanisms in Agaricales revealed by the genome sequences of Fistulina hepatica and Cylindrobasidium torrendii.</title>
        <authorList>
            <person name="Floudas D."/>
            <person name="Held B.W."/>
            <person name="Riley R."/>
            <person name="Nagy L.G."/>
            <person name="Koehler G."/>
            <person name="Ransdell A.S."/>
            <person name="Younus H."/>
            <person name="Chow J."/>
            <person name="Chiniquy J."/>
            <person name="Lipzen A."/>
            <person name="Tritt A."/>
            <person name="Sun H."/>
            <person name="Haridas S."/>
            <person name="LaButti K."/>
            <person name="Ohm R.A."/>
            <person name="Kues U."/>
            <person name="Blanchette R.A."/>
            <person name="Grigoriev I.V."/>
            <person name="Minto R.E."/>
            <person name="Hibbett D.S."/>
        </authorList>
    </citation>
    <scope>NUCLEOTIDE SEQUENCE [LARGE SCALE GENOMIC DNA]</scope>
    <source>
        <strain evidence="15 16">ATCC 64428</strain>
    </source>
</reference>
<dbReference type="SUPFAM" id="SSF51011">
    <property type="entry name" value="Glycosyl hydrolase domain"/>
    <property type="match status" value="1"/>
</dbReference>
<keyword evidence="7" id="KW-0106">Calcium</keyword>
<dbReference type="EC" id="3.2.1.1" evidence="4 11"/>
<feature type="domain" description="Glycosyl hydrolase family 13 catalytic" evidence="14">
    <location>
        <begin position="34"/>
        <end position="380"/>
    </location>
</feature>
<evidence type="ECO:0000256" key="3">
    <source>
        <dbReference type="ARBA" id="ARBA00008061"/>
    </source>
</evidence>
<evidence type="ECO:0000259" key="13">
    <source>
        <dbReference type="SMART" id="SM00632"/>
    </source>
</evidence>
<keyword evidence="16" id="KW-1185">Reference proteome</keyword>
<dbReference type="PRINTS" id="PR00110">
    <property type="entry name" value="ALPHAAMYLASE"/>
</dbReference>
<evidence type="ECO:0000256" key="6">
    <source>
        <dbReference type="ARBA" id="ARBA00022801"/>
    </source>
</evidence>
<accession>A0A0D7A7V0</accession>
<evidence type="ECO:0000256" key="8">
    <source>
        <dbReference type="ARBA" id="ARBA00023277"/>
    </source>
</evidence>
<evidence type="ECO:0000256" key="9">
    <source>
        <dbReference type="ARBA" id="ARBA00023295"/>
    </source>
</evidence>
<dbReference type="InterPro" id="IPR017853">
    <property type="entry name" value="GH"/>
</dbReference>
<evidence type="ECO:0000256" key="10">
    <source>
        <dbReference type="RuleBase" id="RU003615"/>
    </source>
</evidence>
<dbReference type="EMBL" id="KN882022">
    <property type="protein sequence ID" value="KIY46805.1"/>
    <property type="molecule type" value="Genomic_DNA"/>
</dbReference>
<protein>
    <recommendedName>
        <fullName evidence="4 11">Alpha-amylase</fullName>
        <ecNumber evidence="4 11">3.2.1.1</ecNumber>
    </recommendedName>
</protein>
<dbReference type="PANTHER" id="PTHR43447">
    <property type="entry name" value="ALPHA-AMYLASE"/>
    <property type="match status" value="1"/>
</dbReference>